<dbReference type="Proteomes" id="UP001630127">
    <property type="component" value="Unassembled WGS sequence"/>
</dbReference>
<evidence type="ECO:0000256" key="1">
    <source>
        <dbReference type="SAM" id="MobiDB-lite"/>
    </source>
</evidence>
<gene>
    <name evidence="3" type="ORF">ACH5RR_000724</name>
</gene>
<dbReference type="InterPro" id="IPR054722">
    <property type="entry name" value="PolX-like_BBD"/>
</dbReference>
<evidence type="ECO:0000313" key="4">
    <source>
        <dbReference type="Proteomes" id="UP001630127"/>
    </source>
</evidence>
<feature type="compositionally biased region" description="Basic and acidic residues" evidence="1">
    <location>
        <begin position="11"/>
        <end position="20"/>
    </location>
</feature>
<feature type="compositionally biased region" description="Basic and acidic residues" evidence="1">
    <location>
        <begin position="44"/>
        <end position="57"/>
    </location>
</feature>
<dbReference type="EMBL" id="JBJUIK010000001">
    <property type="protein sequence ID" value="KAL3537358.1"/>
    <property type="molecule type" value="Genomic_DNA"/>
</dbReference>
<evidence type="ECO:0000313" key="3">
    <source>
        <dbReference type="EMBL" id="KAL3537358.1"/>
    </source>
</evidence>
<protein>
    <recommendedName>
        <fullName evidence="2">Retrovirus-related Pol polyprotein from transposon TNT 1-94-like beta-barrel domain-containing protein</fullName>
    </recommendedName>
</protein>
<keyword evidence="4" id="KW-1185">Reference proteome</keyword>
<reference evidence="3 4" key="1">
    <citation type="submission" date="2024-11" db="EMBL/GenBank/DDBJ databases">
        <title>A near-complete genome assembly of Cinchona calisaya.</title>
        <authorList>
            <person name="Lian D.C."/>
            <person name="Zhao X.W."/>
            <person name="Wei L."/>
        </authorList>
    </citation>
    <scope>NUCLEOTIDE SEQUENCE [LARGE SCALE GENOMIC DNA]</scope>
    <source>
        <tissue evidence="3">Nenye</tissue>
    </source>
</reference>
<name>A0ABD3B214_9GENT</name>
<feature type="domain" description="Retrovirus-related Pol polyprotein from transposon TNT 1-94-like beta-barrel" evidence="2">
    <location>
        <begin position="131"/>
        <end position="176"/>
    </location>
</feature>
<evidence type="ECO:0000259" key="2">
    <source>
        <dbReference type="Pfam" id="PF22936"/>
    </source>
</evidence>
<accession>A0ABD3B214</accession>
<feature type="region of interest" description="Disordered" evidence="1">
    <location>
        <begin position="1"/>
        <end position="74"/>
    </location>
</feature>
<comment type="caution">
    <text evidence="3">The sequence shown here is derived from an EMBL/GenBank/DDBJ whole genome shotgun (WGS) entry which is preliminary data.</text>
</comment>
<dbReference type="Pfam" id="PF22936">
    <property type="entry name" value="Pol_BBD"/>
    <property type="match status" value="1"/>
</dbReference>
<organism evidence="3 4">
    <name type="scientific">Cinchona calisaya</name>
    <dbReference type="NCBI Taxonomy" id="153742"/>
    <lineage>
        <taxon>Eukaryota</taxon>
        <taxon>Viridiplantae</taxon>
        <taxon>Streptophyta</taxon>
        <taxon>Embryophyta</taxon>
        <taxon>Tracheophyta</taxon>
        <taxon>Spermatophyta</taxon>
        <taxon>Magnoliopsida</taxon>
        <taxon>eudicotyledons</taxon>
        <taxon>Gunneridae</taxon>
        <taxon>Pentapetalae</taxon>
        <taxon>asterids</taxon>
        <taxon>lamiids</taxon>
        <taxon>Gentianales</taxon>
        <taxon>Rubiaceae</taxon>
        <taxon>Cinchonoideae</taxon>
        <taxon>Cinchoneae</taxon>
        <taxon>Cinchona</taxon>
    </lineage>
</organism>
<proteinExistence type="predicted"/>
<feature type="compositionally biased region" description="Polar residues" evidence="1">
    <location>
        <begin position="1"/>
        <end position="10"/>
    </location>
</feature>
<dbReference type="AlphaFoldDB" id="A0ABD3B214"/>
<sequence>MEQILKSNVSLKDDGGEKSQKGRGRGHGQGQGGRGRSNQNNANDEDRSQRTTRDRGRGKGRGNNRRSNEGRYDTSNIECHNCHKYWHYSLECLSASKKEQKANLVDNKQETEEPTLLLVVKHEERDGSSTWYLDNGVSNHMCGYKEKFVELDEKVNGYVSFRDSSNPNTRKMNNINFFKGW</sequence>